<reference evidence="1" key="1">
    <citation type="journal article" date="2014" name="Int. J. Syst. Evol. Microbiol.">
        <title>Complete genome sequence of Corynebacterium casei LMG S-19264T (=DSM 44701T), isolated from a smear-ripened cheese.</title>
        <authorList>
            <consortium name="US DOE Joint Genome Institute (JGI-PGF)"/>
            <person name="Walter F."/>
            <person name="Albersmeier A."/>
            <person name="Kalinowski J."/>
            <person name="Ruckert C."/>
        </authorList>
    </citation>
    <scope>NUCLEOTIDE SEQUENCE</scope>
    <source>
        <strain evidence="1">JCM 15759</strain>
    </source>
</reference>
<reference evidence="1" key="2">
    <citation type="submission" date="2020-09" db="EMBL/GenBank/DDBJ databases">
        <authorList>
            <person name="Sun Q."/>
            <person name="Ohkuma M."/>
        </authorList>
    </citation>
    <scope>NUCLEOTIDE SEQUENCE</scope>
    <source>
        <strain evidence="1">JCM 15759</strain>
    </source>
</reference>
<protein>
    <submittedName>
        <fullName evidence="1">Uncharacterized protein</fullName>
    </submittedName>
</protein>
<gene>
    <name evidence="1" type="ORF">GCM10009006_33980</name>
    <name evidence="2" type="ORF">NC662_19245</name>
</gene>
<dbReference type="RefSeq" id="WP_049943771.1">
    <property type="nucleotide sequence ID" value="NZ_BAABDY010000005.1"/>
</dbReference>
<dbReference type="EMBL" id="BMON01000004">
    <property type="protein sequence ID" value="GGM49907.1"/>
    <property type="molecule type" value="Genomic_DNA"/>
</dbReference>
<dbReference type="AlphaFoldDB" id="A0A830FW72"/>
<dbReference type="Proteomes" id="UP000656367">
    <property type="component" value="Unassembled WGS sequence"/>
</dbReference>
<dbReference type="EMBL" id="JAMQCP010000005">
    <property type="protein sequence ID" value="MDS0255843.1"/>
    <property type="molecule type" value="Genomic_DNA"/>
</dbReference>
<comment type="caution">
    <text evidence="1">The sequence shown here is derived from an EMBL/GenBank/DDBJ whole genome shotgun (WGS) entry which is preliminary data.</text>
</comment>
<keyword evidence="4" id="KW-1185">Reference proteome</keyword>
<dbReference type="Proteomes" id="UP001248536">
    <property type="component" value="Unassembled WGS sequence"/>
</dbReference>
<accession>A0A830FW72</accession>
<organism evidence="1 3">
    <name type="scientific">Haloarcula argentinensis</name>
    <dbReference type="NCBI Taxonomy" id="43776"/>
    <lineage>
        <taxon>Archaea</taxon>
        <taxon>Methanobacteriati</taxon>
        <taxon>Methanobacteriota</taxon>
        <taxon>Stenosarchaea group</taxon>
        <taxon>Halobacteria</taxon>
        <taxon>Halobacteriales</taxon>
        <taxon>Haloarculaceae</taxon>
        <taxon>Haloarcula</taxon>
    </lineage>
</organism>
<name>A0A830FW72_HALAR</name>
<sequence>MNQLVEKAEGDSVTADKLTGDKKYFPDASFLFEEDMQGENEIPHHIVLLTNSGAFSRIIQGELVEDNSLFGRTEMSLVFTNKGLYLVTTSNEFFLFPYEQIENIAASGLESAGHIRISSGSGIYDFELARSGDGQAVVEAVSYLRSQIT</sequence>
<evidence type="ECO:0000313" key="2">
    <source>
        <dbReference type="EMBL" id="MDS0255843.1"/>
    </source>
</evidence>
<evidence type="ECO:0000313" key="3">
    <source>
        <dbReference type="Proteomes" id="UP000656367"/>
    </source>
</evidence>
<reference evidence="2 4" key="3">
    <citation type="submission" date="2022-06" db="EMBL/GenBank/DDBJ databases">
        <title>Haloarcula sp. a new haloarchaeum isolate from saline soil.</title>
        <authorList>
            <person name="Strakova D."/>
            <person name="Galisteo C."/>
            <person name="Sanchez-Porro C."/>
            <person name="Ventosa A."/>
        </authorList>
    </citation>
    <scope>NUCLEOTIDE SEQUENCE [LARGE SCALE GENOMIC DNA]</scope>
    <source>
        <strain evidence="2 4">JCM 15760</strain>
    </source>
</reference>
<proteinExistence type="predicted"/>
<evidence type="ECO:0000313" key="1">
    <source>
        <dbReference type="EMBL" id="GGM49907.1"/>
    </source>
</evidence>
<evidence type="ECO:0000313" key="4">
    <source>
        <dbReference type="Proteomes" id="UP001248536"/>
    </source>
</evidence>